<dbReference type="InterPro" id="IPR050097">
    <property type="entry name" value="Ferredoxin-NADP_redctase_2"/>
</dbReference>
<dbReference type="InterPro" id="IPR023753">
    <property type="entry name" value="FAD/NAD-binding_dom"/>
</dbReference>
<keyword evidence="2" id="KW-0560">Oxidoreductase</keyword>
<dbReference type="PRINTS" id="PR00469">
    <property type="entry name" value="PNDRDTASEII"/>
</dbReference>
<proteinExistence type="predicted"/>
<evidence type="ECO:0000313" key="4">
    <source>
        <dbReference type="EMBL" id="KPJ72258.1"/>
    </source>
</evidence>
<dbReference type="Proteomes" id="UP000051012">
    <property type="component" value="Unassembled WGS sequence"/>
</dbReference>
<evidence type="ECO:0000256" key="2">
    <source>
        <dbReference type="ARBA" id="ARBA00023002"/>
    </source>
</evidence>
<comment type="caution">
    <text evidence="4">The sequence shown here is derived from an EMBL/GenBank/DDBJ whole genome shotgun (WGS) entry which is preliminary data.</text>
</comment>
<dbReference type="PATRIC" id="fig|1703772.3.peg.127"/>
<dbReference type="GO" id="GO:0016491">
    <property type="term" value="F:oxidoreductase activity"/>
    <property type="evidence" value="ECO:0007669"/>
    <property type="project" value="UniProtKB-KW"/>
</dbReference>
<evidence type="ECO:0000259" key="3">
    <source>
        <dbReference type="Pfam" id="PF07992"/>
    </source>
</evidence>
<dbReference type="PRINTS" id="PR00368">
    <property type="entry name" value="FADPNR"/>
</dbReference>
<accession>A0A0S7YBV9</accession>
<feature type="domain" description="FAD/NAD(P)-binding" evidence="3">
    <location>
        <begin position="6"/>
        <end position="278"/>
    </location>
</feature>
<evidence type="ECO:0000313" key="5">
    <source>
        <dbReference type="Proteomes" id="UP000051012"/>
    </source>
</evidence>
<name>A0A0S7YBV9_UNCT6</name>
<protein>
    <recommendedName>
        <fullName evidence="3">FAD/NAD(P)-binding domain-containing protein</fullName>
    </recommendedName>
</protein>
<dbReference type="Gene3D" id="3.50.50.60">
    <property type="entry name" value="FAD/NAD(P)-binding domain"/>
    <property type="match status" value="2"/>
</dbReference>
<reference evidence="4 5" key="1">
    <citation type="journal article" date="2015" name="Microbiome">
        <title>Genomic resolution of linkages in carbon, nitrogen, and sulfur cycling among widespread estuary sediment bacteria.</title>
        <authorList>
            <person name="Baker B.J."/>
            <person name="Lazar C.S."/>
            <person name="Teske A.P."/>
            <person name="Dick G.J."/>
        </authorList>
    </citation>
    <scope>NUCLEOTIDE SEQUENCE [LARGE SCALE GENOMIC DNA]</scope>
    <source>
        <strain evidence="4">DG_78</strain>
    </source>
</reference>
<evidence type="ECO:0000256" key="1">
    <source>
        <dbReference type="ARBA" id="ARBA00022630"/>
    </source>
</evidence>
<keyword evidence="1" id="KW-0285">Flavoprotein</keyword>
<dbReference type="EMBL" id="LJNI01000087">
    <property type="protein sequence ID" value="KPJ72258.1"/>
    <property type="molecule type" value="Genomic_DNA"/>
</dbReference>
<dbReference type="SUPFAM" id="SSF51905">
    <property type="entry name" value="FAD/NAD(P)-binding domain"/>
    <property type="match status" value="1"/>
</dbReference>
<sequence length="296" mass="33511">MKRKSDVAIIGAGPAGIAAAVQLKRLGINPLLFEKSTIGGLLNNAYLVENYPGFPKGISGPALVKKFKQHLEKWKINIVKEHVVRVTRYRGDFILHAKRNYTTKFLIISSGTKPKHPQFDLNGLDKRIFFEVYPLRKKKNKKIIIVGAGDAAFDYGLNLGRNNKIIILNYNNKIKSLLLLFKRIKQSDYRKNITYMPNTDISTIAQLNNCAIVKVFKKQKERCLVCDYLLFAIGREPAMDFLPLALRKKFPNGDKNVYFIGDVKHGNLRQTGIAIGDGIHAAMSIYHNLKTQRAQK</sequence>
<gene>
    <name evidence="4" type="ORF">AMJ52_06920</name>
</gene>
<dbReference type="PANTHER" id="PTHR48105">
    <property type="entry name" value="THIOREDOXIN REDUCTASE 1-RELATED-RELATED"/>
    <property type="match status" value="1"/>
</dbReference>
<dbReference type="InterPro" id="IPR036188">
    <property type="entry name" value="FAD/NAD-bd_sf"/>
</dbReference>
<dbReference type="AlphaFoldDB" id="A0A0S7YBV9"/>
<organism evidence="4 5">
    <name type="scientific">candidate division TA06 bacterium DG_78</name>
    <dbReference type="NCBI Taxonomy" id="1703772"/>
    <lineage>
        <taxon>Bacteria</taxon>
        <taxon>Bacteria division TA06</taxon>
    </lineage>
</organism>
<dbReference type="Pfam" id="PF07992">
    <property type="entry name" value="Pyr_redox_2"/>
    <property type="match status" value="1"/>
</dbReference>